<name>A0A9Q1GWW5_HOLLE</name>
<sequence length="326" mass="37018">MEDFGVEFPTYSFGLGDYTPSYYDYIQSYECTGFGLNLINSTDIKIHNHLNSFLSRIILLVIQPLVAVLGALGNLIFIFSVWKLPSTRNSINLILLNLSFADLLYLLVGTAEKFVKAIKSPVREDSLIFGQIFQCFIILPFLNAVSFASLLLVSLVSVERYVAVCKPIQHLKITSRRRTSAYIIFIWVCCFSLAICLLPSSMNFVTFCIKWPDIPTYTHFPIKVGYCQARSDLWASARESTRTFPYFFALLLNVVCTAKIVFRLYKRRDFPSSLGGMQNNHTVTRHKNSANAATKMLLINGIAYFLLATPFHVVNIIQFMELVFPT</sequence>
<gene>
    <name evidence="11" type="ORF">HOLleu_30483</name>
</gene>
<keyword evidence="5 9" id="KW-0472">Membrane</keyword>
<dbReference type="Gene3D" id="1.20.1070.10">
    <property type="entry name" value="Rhodopsin 7-helix transmembrane proteins"/>
    <property type="match status" value="1"/>
</dbReference>
<dbReference type="PROSITE" id="PS50262">
    <property type="entry name" value="G_PROTEIN_RECEP_F1_2"/>
    <property type="match status" value="1"/>
</dbReference>
<keyword evidence="4 8" id="KW-0297">G-protein coupled receptor</keyword>
<evidence type="ECO:0000256" key="5">
    <source>
        <dbReference type="ARBA" id="ARBA00023136"/>
    </source>
</evidence>
<dbReference type="Proteomes" id="UP001152320">
    <property type="component" value="Chromosome 15"/>
</dbReference>
<evidence type="ECO:0000256" key="6">
    <source>
        <dbReference type="ARBA" id="ARBA00023170"/>
    </source>
</evidence>
<proteinExistence type="inferred from homology"/>
<dbReference type="InterPro" id="IPR017452">
    <property type="entry name" value="GPCR_Rhodpsn_7TM"/>
</dbReference>
<organism evidence="11 12">
    <name type="scientific">Holothuria leucospilota</name>
    <name type="common">Black long sea cucumber</name>
    <name type="synonym">Mertensiothuria leucospilota</name>
    <dbReference type="NCBI Taxonomy" id="206669"/>
    <lineage>
        <taxon>Eukaryota</taxon>
        <taxon>Metazoa</taxon>
        <taxon>Echinodermata</taxon>
        <taxon>Eleutherozoa</taxon>
        <taxon>Echinozoa</taxon>
        <taxon>Holothuroidea</taxon>
        <taxon>Aspidochirotacea</taxon>
        <taxon>Aspidochirotida</taxon>
        <taxon>Holothuriidae</taxon>
        <taxon>Holothuria</taxon>
    </lineage>
</organism>
<evidence type="ECO:0000313" key="12">
    <source>
        <dbReference type="Proteomes" id="UP001152320"/>
    </source>
</evidence>
<feature type="transmembrane region" description="Helical" evidence="9">
    <location>
        <begin position="297"/>
        <end position="320"/>
    </location>
</feature>
<evidence type="ECO:0000256" key="7">
    <source>
        <dbReference type="ARBA" id="ARBA00023224"/>
    </source>
</evidence>
<evidence type="ECO:0000256" key="8">
    <source>
        <dbReference type="RuleBase" id="RU000688"/>
    </source>
</evidence>
<feature type="transmembrane region" description="Helical" evidence="9">
    <location>
        <begin position="244"/>
        <end position="262"/>
    </location>
</feature>
<dbReference type="AlphaFoldDB" id="A0A9Q1GWW5"/>
<accession>A0A9Q1GWW5</accession>
<comment type="subcellular location">
    <subcellularLocation>
        <location evidence="1">Membrane</location>
        <topology evidence="1">Multi-pass membrane protein</topology>
    </subcellularLocation>
</comment>
<evidence type="ECO:0000256" key="4">
    <source>
        <dbReference type="ARBA" id="ARBA00023040"/>
    </source>
</evidence>
<evidence type="ECO:0000313" key="11">
    <source>
        <dbReference type="EMBL" id="KAJ8028287.1"/>
    </source>
</evidence>
<evidence type="ECO:0000256" key="1">
    <source>
        <dbReference type="ARBA" id="ARBA00004141"/>
    </source>
</evidence>
<feature type="domain" description="G-protein coupled receptors family 1 profile" evidence="10">
    <location>
        <begin position="73"/>
        <end position="326"/>
    </location>
</feature>
<dbReference type="OrthoDB" id="10036964at2759"/>
<keyword evidence="7 8" id="KW-0807">Transducer</keyword>
<dbReference type="SUPFAM" id="SSF81321">
    <property type="entry name" value="Family A G protein-coupled receptor-like"/>
    <property type="match status" value="1"/>
</dbReference>
<keyword evidence="12" id="KW-1185">Reference proteome</keyword>
<evidence type="ECO:0000256" key="9">
    <source>
        <dbReference type="SAM" id="Phobius"/>
    </source>
</evidence>
<dbReference type="PROSITE" id="PS00237">
    <property type="entry name" value="G_PROTEIN_RECEP_F1_1"/>
    <property type="match status" value="1"/>
</dbReference>
<evidence type="ECO:0000259" key="10">
    <source>
        <dbReference type="PROSITE" id="PS50262"/>
    </source>
</evidence>
<dbReference type="PANTHER" id="PTHR24243">
    <property type="entry name" value="G-PROTEIN COUPLED RECEPTOR"/>
    <property type="match status" value="1"/>
</dbReference>
<dbReference type="Pfam" id="PF00001">
    <property type="entry name" value="7tm_1"/>
    <property type="match status" value="1"/>
</dbReference>
<keyword evidence="6 8" id="KW-0675">Receptor</keyword>
<feature type="transmembrane region" description="Helical" evidence="9">
    <location>
        <begin position="57"/>
        <end position="79"/>
    </location>
</feature>
<evidence type="ECO:0000256" key="3">
    <source>
        <dbReference type="ARBA" id="ARBA00022989"/>
    </source>
</evidence>
<comment type="similarity">
    <text evidence="8">Belongs to the G-protein coupled receptor 1 family.</text>
</comment>
<dbReference type="PANTHER" id="PTHR24243:SF208">
    <property type="entry name" value="PYROKININ-1 RECEPTOR"/>
    <property type="match status" value="1"/>
</dbReference>
<keyword evidence="3 9" id="KW-1133">Transmembrane helix</keyword>
<comment type="caution">
    <text evidence="11">The sequence shown here is derived from an EMBL/GenBank/DDBJ whole genome shotgun (WGS) entry which is preliminary data.</text>
</comment>
<feature type="transmembrane region" description="Helical" evidence="9">
    <location>
        <begin position="91"/>
        <end position="108"/>
    </location>
</feature>
<evidence type="ECO:0000256" key="2">
    <source>
        <dbReference type="ARBA" id="ARBA00022692"/>
    </source>
</evidence>
<dbReference type="GO" id="GO:0005886">
    <property type="term" value="C:plasma membrane"/>
    <property type="evidence" value="ECO:0007669"/>
    <property type="project" value="TreeGrafter"/>
</dbReference>
<protein>
    <submittedName>
        <fullName evidence="11">Neuromedin-U receptor 2</fullName>
    </submittedName>
</protein>
<feature type="transmembrane region" description="Helical" evidence="9">
    <location>
        <begin position="128"/>
        <end position="158"/>
    </location>
</feature>
<feature type="transmembrane region" description="Helical" evidence="9">
    <location>
        <begin position="179"/>
        <end position="202"/>
    </location>
</feature>
<reference evidence="11" key="1">
    <citation type="submission" date="2021-10" db="EMBL/GenBank/DDBJ databases">
        <title>Tropical sea cucumber genome reveals ecological adaptation and Cuvierian tubules defense mechanism.</title>
        <authorList>
            <person name="Chen T."/>
        </authorList>
    </citation>
    <scope>NUCLEOTIDE SEQUENCE</scope>
    <source>
        <strain evidence="11">Nanhai2018</strain>
        <tissue evidence="11">Muscle</tissue>
    </source>
</reference>
<dbReference type="InterPro" id="IPR000276">
    <property type="entry name" value="GPCR_Rhodpsn"/>
</dbReference>
<dbReference type="EMBL" id="JAIZAY010000015">
    <property type="protein sequence ID" value="KAJ8028287.1"/>
    <property type="molecule type" value="Genomic_DNA"/>
</dbReference>
<keyword evidence="2 8" id="KW-0812">Transmembrane</keyword>
<dbReference type="PRINTS" id="PR00237">
    <property type="entry name" value="GPCRRHODOPSN"/>
</dbReference>
<dbReference type="GO" id="GO:0004930">
    <property type="term" value="F:G protein-coupled receptor activity"/>
    <property type="evidence" value="ECO:0007669"/>
    <property type="project" value="UniProtKB-KW"/>
</dbReference>